<proteinExistence type="predicted"/>
<sequence>MALLRDSAPTTERIDSIAGALLLDSLATEAARVRIDFTQYAVAYYVHDGEDHSSLAAILGYASALAQRGQASQRLDVRMTGGLLAAASEDLATILDQRFLHTGGTPREVFAAYAADHGRAAVVLDADTGVGPDRVLHLGSASGGGRNKDPDNPHSCWPGARSAFLTACRTARFMKA</sequence>
<protein>
    <submittedName>
        <fullName evidence="1">Uncharacterized protein</fullName>
    </submittedName>
</protein>
<dbReference type="Proteomes" id="UP000655443">
    <property type="component" value="Unassembled WGS sequence"/>
</dbReference>
<evidence type="ECO:0000313" key="2">
    <source>
        <dbReference type="Proteomes" id="UP000655443"/>
    </source>
</evidence>
<reference evidence="1" key="2">
    <citation type="submission" date="2020-09" db="EMBL/GenBank/DDBJ databases">
        <authorList>
            <person name="Sun Q."/>
            <person name="Ohkuma M."/>
        </authorList>
    </citation>
    <scope>NUCLEOTIDE SEQUENCE</scope>
    <source>
        <strain evidence="1">JCM 4714</strain>
    </source>
</reference>
<dbReference type="EMBL" id="BMVG01000040">
    <property type="protein sequence ID" value="GHE13304.1"/>
    <property type="molecule type" value="Genomic_DNA"/>
</dbReference>
<evidence type="ECO:0000313" key="1">
    <source>
        <dbReference type="EMBL" id="GHE13304.1"/>
    </source>
</evidence>
<keyword evidence="2" id="KW-1185">Reference proteome</keyword>
<accession>A0A919D702</accession>
<comment type="caution">
    <text evidence="1">The sequence shown here is derived from an EMBL/GenBank/DDBJ whole genome shotgun (WGS) entry which is preliminary data.</text>
</comment>
<organism evidence="1 2">
    <name type="scientific">Streptomyces alanosinicus</name>
    <dbReference type="NCBI Taxonomy" id="68171"/>
    <lineage>
        <taxon>Bacteria</taxon>
        <taxon>Bacillati</taxon>
        <taxon>Actinomycetota</taxon>
        <taxon>Actinomycetes</taxon>
        <taxon>Kitasatosporales</taxon>
        <taxon>Streptomycetaceae</taxon>
        <taxon>Streptomyces</taxon>
    </lineage>
</organism>
<dbReference type="AlphaFoldDB" id="A0A919D702"/>
<dbReference type="RefSeq" id="WP_229882289.1">
    <property type="nucleotide sequence ID" value="NZ_BMVG01000040.1"/>
</dbReference>
<reference evidence="1" key="1">
    <citation type="journal article" date="2014" name="Int. J. Syst. Evol. Microbiol.">
        <title>Complete genome sequence of Corynebacterium casei LMG S-19264T (=DSM 44701T), isolated from a smear-ripened cheese.</title>
        <authorList>
            <consortium name="US DOE Joint Genome Institute (JGI-PGF)"/>
            <person name="Walter F."/>
            <person name="Albersmeier A."/>
            <person name="Kalinowski J."/>
            <person name="Ruckert C."/>
        </authorList>
    </citation>
    <scope>NUCLEOTIDE SEQUENCE</scope>
    <source>
        <strain evidence="1">JCM 4714</strain>
    </source>
</reference>
<name>A0A919D702_9ACTN</name>
<gene>
    <name evidence="1" type="ORF">GCM10010339_79790</name>
</gene>